<proteinExistence type="predicted"/>
<dbReference type="Proteomes" id="UP000626109">
    <property type="component" value="Unassembled WGS sequence"/>
</dbReference>
<dbReference type="EMBL" id="CAJNNW010033474">
    <property type="protein sequence ID" value="CAE8719118.1"/>
    <property type="molecule type" value="Genomic_DNA"/>
</dbReference>
<evidence type="ECO:0000313" key="1">
    <source>
        <dbReference type="EMBL" id="CAE8719118.1"/>
    </source>
</evidence>
<dbReference type="AlphaFoldDB" id="A0A813L472"/>
<gene>
    <name evidence="1" type="ORF">PGLA2088_LOCUS40453</name>
</gene>
<comment type="caution">
    <text evidence="1">The sequence shown here is derived from an EMBL/GenBank/DDBJ whole genome shotgun (WGS) entry which is preliminary data.</text>
</comment>
<protein>
    <submittedName>
        <fullName evidence="1">Uncharacterized protein</fullName>
    </submittedName>
</protein>
<name>A0A813L472_POLGL</name>
<accession>A0A813L472</accession>
<evidence type="ECO:0000313" key="2">
    <source>
        <dbReference type="Proteomes" id="UP000626109"/>
    </source>
</evidence>
<organism evidence="1 2">
    <name type="scientific">Polarella glacialis</name>
    <name type="common">Dinoflagellate</name>
    <dbReference type="NCBI Taxonomy" id="89957"/>
    <lineage>
        <taxon>Eukaryota</taxon>
        <taxon>Sar</taxon>
        <taxon>Alveolata</taxon>
        <taxon>Dinophyceae</taxon>
        <taxon>Suessiales</taxon>
        <taxon>Suessiaceae</taxon>
        <taxon>Polarella</taxon>
    </lineage>
</organism>
<sequence length="533" mass="58043">MVSLSIGDVKTRHSSNLAFCHGAGATSFTQVVANFINREGHFISRCSRAESALISKAGLLPERRGIIAETKCQLKQALENSSGGLFQIDTRSGAARDGPSIPIHLFMKDFKQHEAAVGYKLPSIGKEFWDIVRAAFHQLPDRRKQQYQQQSEHASSLRRIRTTIKKASSTEALCSEPSNDHGNDDAAADGNQLEIANISPHAAVTLMDMSVLASKPLRAGDCLNDLRSDICQGQVEAIAGSKDSKDSNDLSSSHLILDRDIASLPITAQQLQDAEHQARKAGLTRYAQSKKFGAGVQCIAGLSGQGDVFPETVTYRGHCRQFCRLVCSHEAASLAKRFGDQLNAIMKACGSPSDASMADVVLGITLRGSERQFERCDLFFLVTAVSAQSGTRKPDQVFVQLECVTGRPEYPYQGCLLRFKLVDPIRQDLRIKAPMDRGNGCGRFCHRTADELAKLVLHQALPQQSDCARLPMDIRISHLDYSDESLSVIRTFGLKADQTWLLQRAVSSLDVAENASQVAGETASAKAAKASLV</sequence>
<feature type="non-terminal residue" evidence="1">
    <location>
        <position position="533"/>
    </location>
</feature>
<reference evidence="1" key="1">
    <citation type="submission" date="2021-02" db="EMBL/GenBank/DDBJ databases">
        <authorList>
            <person name="Dougan E. K."/>
            <person name="Rhodes N."/>
            <person name="Thang M."/>
            <person name="Chan C."/>
        </authorList>
    </citation>
    <scope>NUCLEOTIDE SEQUENCE</scope>
</reference>